<keyword evidence="4" id="KW-1185">Reference proteome</keyword>
<sequence length="239" mass="24857">MNDVYAYRAPEGDGRGDGSGDGGGGRRRGWLVAGVAVGVLALSGAVVAAGWLFAGQDGDQGGDGAGDRAAQQAADAKWAEGVTPRWMSERMGLDIPATAGSPRAAYEVTSRFDTGLLTFTLTRPEAETYLEEHPPQGKWLEPTSAQADVTPHDFAHLGLPEPETFKDGVRYGYVCPGAAEAGGDPGASGAPGAPGGPDVTSDERCVRLYAHEYSAKRTRIYLRAHFDPGVSPLPATPSS</sequence>
<comment type="caution">
    <text evidence="3">The sequence shown here is derived from an EMBL/GenBank/DDBJ whole genome shotgun (WGS) entry which is preliminary data.</text>
</comment>
<evidence type="ECO:0000256" key="2">
    <source>
        <dbReference type="SAM" id="Phobius"/>
    </source>
</evidence>
<keyword evidence="2" id="KW-0812">Transmembrane</keyword>
<keyword evidence="2" id="KW-0472">Membrane</keyword>
<feature type="transmembrane region" description="Helical" evidence="2">
    <location>
        <begin position="30"/>
        <end position="53"/>
    </location>
</feature>
<dbReference type="Proteomes" id="UP000326979">
    <property type="component" value="Unassembled WGS sequence"/>
</dbReference>
<proteinExistence type="predicted"/>
<evidence type="ECO:0000313" key="3">
    <source>
        <dbReference type="EMBL" id="MPY44819.1"/>
    </source>
</evidence>
<organism evidence="3 4">
    <name type="scientific">Streptomyces phyllanthi</name>
    <dbReference type="NCBI Taxonomy" id="1803180"/>
    <lineage>
        <taxon>Bacteria</taxon>
        <taxon>Bacillati</taxon>
        <taxon>Actinomycetota</taxon>
        <taxon>Actinomycetes</taxon>
        <taxon>Kitasatosporales</taxon>
        <taxon>Streptomycetaceae</taxon>
        <taxon>Streptomyces</taxon>
    </lineage>
</organism>
<gene>
    <name evidence="3" type="ORF">FNH04_34430</name>
</gene>
<accession>A0A5N8WBY9</accession>
<dbReference type="OrthoDB" id="4204758at2"/>
<reference evidence="3 4" key="1">
    <citation type="submission" date="2019-07" db="EMBL/GenBank/DDBJ databases">
        <title>New species of Amycolatopsis and Streptomyces.</title>
        <authorList>
            <person name="Duangmal K."/>
            <person name="Teo W.F.A."/>
            <person name="Lipun K."/>
        </authorList>
    </citation>
    <scope>NUCLEOTIDE SEQUENCE [LARGE SCALE GENOMIC DNA]</scope>
    <source>
        <strain evidence="3 4">TISTR 2346</strain>
    </source>
</reference>
<evidence type="ECO:0000313" key="4">
    <source>
        <dbReference type="Proteomes" id="UP000326979"/>
    </source>
</evidence>
<feature type="region of interest" description="Disordered" evidence="1">
    <location>
        <begin position="1"/>
        <end position="25"/>
    </location>
</feature>
<dbReference type="AlphaFoldDB" id="A0A5N8WBY9"/>
<evidence type="ECO:0000256" key="1">
    <source>
        <dbReference type="SAM" id="MobiDB-lite"/>
    </source>
</evidence>
<dbReference type="RefSeq" id="WP_152789773.1">
    <property type="nucleotide sequence ID" value="NZ_BAABEQ010000028.1"/>
</dbReference>
<keyword evidence="2" id="KW-1133">Transmembrane helix</keyword>
<name>A0A5N8WBY9_9ACTN</name>
<dbReference type="EMBL" id="VJZE01000366">
    <property type="protein sequence ID" value="MPY44819.1"/>
    <property type="molecule type" value="Genomic_DNA"/>
</dbReference>
<protein>
    <submittedName>
        <fullName evidence="3">Uncharacterized protein</fullName>
    </submittedName>
</protein>